<dbReference type="InterPro" id="IPR023631">
    <property type="entry name" value="Amidase_dom"/>
</dbReference>
<dbReference type="EMBL" id="BJMM01000002">
    <property type="protein sequence ID" value="GEB47733.1"/>
    <property type="molecule type" value="Genomic_DNA"/>
</dbReference>
<dbReference type="RefSeq" id="WP_158102290.1">
    <property type="nucleotide sequence ID" value="NZ_BJMM01000002.1"/>
</dbReference>
<evidence type="ECO:0000256" key="1">
    <source>
        <dbReference type="ARBA" id="ARBA00009199"/>
    </source>
</evidence>
<proteinExistence type="inferred from homology"/>
<evidence type="ECO:0000313" key="3">
    <source>
        <dbReference type="EMBL" id="GEB47733.1"/>
    </source>
</evidence>
<dbReference type="SUPFAM" id="SSF75304">
    <property type="entry name" value="Amidase signature (AS) enzymes"/>
    <property type="match status" value="1"/>
</dbReference>
<evidence type="ECO:0000259" key="2">
    <source>
        <dbReference type="Pfam" id="PF01425"/>
    </source>
</evidence>
<dbReference type="PROSITE" id="PS00571">
    <property type="entry name" value="AMIDASES"/>
    <property type="match status" value="1"/>
</dbReference>
<dbReference type="AlphaFoldDB" id="A0A4Y3QSW2"/>
<sequence length="462" mass="48058">MTSARSGPPGTAAGPRGPAGASVLARAALERYEATEPLVHAFETLESSLVLRRAQAIDRRGAPRGGLWGAPVAVKDIFDTAGERTSCSSRVLEGNVPRTDATVVARLRAAGALPFGKTRMHEFGCGVVNTPTRNPRHPGHLPGGSSGGSAAAVAAGVCRAALGSDTGGSVRIPAALCGVVGFKPTYGLVSRYGMFPASPSLDHVGLLGRHVRDVRLLLDAVRGPDPLDPLTLEPFRPRRAGLRKGPCVLGVPEALFSGYVQPGVAAALAEGLAALRAAPGVTLEPVELPGWNEQFELYVRVSLPELARVHADLVDKHADSYTKDVRLLLEHAAAFPAGELAATLREKDALRTAYAELFTRHGLDGLVLPTLPVTAPPAGTPVFHWPDGTTWDLTQAFAPLILPASLTGLPALSLPCGTDGAGLPVGMQLVGHWGEDDELLALAERAEGLLAPPDDPEAEADG</sequence>
<dbReference type="PANTHER" id="PTHR11895:SF7">
    <property type="entry name" value="GLUTAMYL-TRNA(GLN) AMIDOTRANSFERASE SUBUNIT A, MITOCHONDRIAL"/>
    <property type="match status" value="1"/>
</dbReference>
<dbReference type="InterPro" id="IPR036928">
    <property type="entry name" value="AS_sf"/>
</dbReference>
<gene>
    <name evidence="3" type="ORF">SCA03_02840</name>
</gene>
<organism evidence="3 4">
    <name type="scientific">Streptomyces cacaoi</name>
    <dbReference type="NCBI Taxonomy" id="1898"/>
    <lineage>
        <taxon>Bacteria</taxon>
        <taxon>Bacillati</taxon>
        <taxon>Actinomycetota</taxon>
        <taxon>Actinomycetes</taxon>
        <taxon>Kitasatosporales</taxon>
        <taxon>Streptomycetaceae</taxon>
        <taxon>Streptomyces</taxon>
    </lineage>
</organism>
<dbReference type="Proteomes" id="UP000319210">
    <property type="component" value="Unassembled WGS sequence"/>
</dbReference>
<reference evidence="3 4" key="1">
    <citation type="submission" date="2019-06" db="EMBL/GenBank/DDBJ databases">
        <title>Whole genome shotgun sequence of Streptomyces cacaoi subsp. cacaoi NBRC 12748.</title>
        <authorList>
            <person name="Hosoyama A."/>
            <person name="Uohara A."/>
            <person name="Ohji S."/>
            <person name="Ichikawa N."/>
        </authorList>
    </citation>
    <scope>NUCLEOTIDE SEQUENCE [LARGE SCALE GENOMIC DNA]</scope>
    <source>
        <strain evidence="3 4">NBRC 12748</strain>
    </source>
</reference>
<evidence type="ECO:0000313" key="4">
    <source>
        <dbReference type="Proteomes" id="UP000319210"/>
    </source>
</evidence>
<dbReference type="PANTHER" id="PTHR11895">
    <property type="entry name" value="TRANSAMIDASE"/>
    <property type="match status" value="1"/>
</dbReference>
<accession>A0A4Y3QSW2</accession>
<dbReference type="Gene3D" id="3.90.1300.10">
    <property type="entry name" value="Amidase signature (AS) domain"/>
    <property type="match status" value="1"/>
</dbReference>
<feature type="domain" description="Amidase" evidence="2">
    <location>
        <begin position="25"/>
        <end position="440"/>
    </location>
</feature>
<comment type="similarity">
    <text evidence="1">Belongs to the amidase family.</text>
</comment>
<dbReference type="InterPro" id="IPR020556">
    <property type="entry name" value="Amidase_CS"/>
</dbReference>
<name>A0A4Y3QSW2_STRCI</name>
<dbReference type="GO" id="GO:0003824">
    <property type="term" value="F:catalytic activity"/>
    <property type="evidence" value="ECO:0007669"/>
    <property type="project" value="InterPro"/>
</dbReference>
<dbReference type="Pfam" id="PF01425">
    <property type="entry name" value="Amidase"/>
    <property type="match status" value="1"/>
</dbReference>
<dbReference type="InterPro" id="IPR000120">
    <property type="entry name" value="Amidase"/>
</dbReference>
<protein>
    <submittedName>
        <fullName evidence="3">Amidase</fullName>
    </submittedName>
</protein>
<keyword evidence="4" id="KW-1185">Reference proteome</keyword>
<comment type="caution">
    <text evidence="3">The sequence shown here is derived from an EMBL/GenBank/DDBJ whole genome shotgun (WGS) entry which is preliminary data.</text>
</comment>